<accession>A0ACD6AC43</accession>
<dbReference type="Proteomes" id="UP001732700">
    <property type="component" value="Chromosome 7D"/>
</dbReference>
<evidence type="ECO:0000313" key="2">
    <source>
        <dbReference type="Proteomes" id="UP001732700"/>
    </source>
</evidence>
<proteinExistence type="predicted"/>
<protein>
    <submittedName>
        <fullName evidence="1">Uncharacterized protein</fullName>
    </submittedName>
</protein>
<reference evidence="1" key="1">
    <citation type="submission" date="2021-05" db="EMBL/GenBank/DDBJ databases">
        <authorList>
            <person name="Scholz U."/>
            <person name="Mascher M."/>
            <person name="Fiebig A."/>
        </authorList>
    </citation>
    <scope>NUCLEOTIDE SEQUENCE [LARGE SCALE GENOMIC DNA]</scope>
</reference>
<name>A0ACD6AC43_AVESA</name>
<organism evidence="1 2">
    <name type="scientific">Avena sativa</name>
    <name type="common">Oat</name>
    <dbReference type="NCBI Taxonomy" id="4498"/>
    <lineage>
        <taxon>Eukaryota</taxon>
        <taxon>Viridiplantae</taxon>
        <taxon>Streptophyta</taxon>
        <taxon>Embryophyta</taxon>
        <taxon>Tracheophyta</taxon>
        <taxon>Spermatophyta</taxon>
        <taxon>Magnoliopsida</taxon>
        <taxon>Liliopsida</taxon>
        <taxon>Poales</taxon>
        <taxon>Poaceae</taxon>
        <taxon>BOP clade</taxon>
        <taxon>Pooideae</taxon>
        <taxon>Poodae</taxon>
        <taxon>Poeae</taxon>
        <taxon>Poeae Chloroplast Group 1 (Aveneae type)</taxon>
        <taxon>Aveninae</taxon>
        <taxon>Avena</taxon>
    </lineage>
</organism>
<reference evidence="1" key="2">
    <citation type="submission" date="2025-09" db="UniProtKB">
        <authorList>
            <consortium name="EnsemblPlants"/>
        </authorList>
    </citation>
    <scope>IDENTIFICATION</scope>
</reference>
<sequence>MSNLSLDVHLLQNNSSILNWTIRYQIALGVARGLAYLHESCRDCIIHCDIKPENILLDASFIPKVARMAKLLGRDFSRVLTTMRGTAGYVAPEWITGVAITQKVDVYSYGMVLLEIISGKRNSSAPCSGGGNFDVYFPVHAAHKVIEGDVVSLIDRKLHGDVNLDEAELACKVACWCIQDDELDRPTMGEVVQILEGLVEISMPPYQDCSKQWLGAPIQRPANAFVSRETSCLDVYMFYYMCLYLKTKVVFILQM</sequence>
<dbReference type="EnsemblPlants" id="AVESA.00010b.r2.7DG1350830.1">
    <property type="protein sequence ID" value="AVESA.00010b.r2.7DG1350830.1.CDS.1"/>
    <property type="gene ID" value="AVESA.00010b.r2.7DG1350830"/>
</dbReference>
<evidence type="ECO:0000313" key="1">
    <source>
        <dbReference type="EnsemblPlants" id="AVESA.00010b.r2.7DG1350830.1.CDS.1"/>
    </source>
</evidence>
<keyword evidence="2" id="KW-1185">Reference proteome</keyword>